<protein>
    <recommendedName>
        <fullName evidence="4">Peptidase S1 domain-containing protein</fullName>
    </recommendedName>
</protein>
<gene>
    <name evidence="2" type="ORF">K7472_00380</name>
</gene>
<dbReference type="InterPro" id="IPR018114">
    <property type="entry name" value="TRYPSIN_HIS"/>
</dbReference>
<evidence type="ECO:0000256" key="1">
    <source>
        <dbReference type="SAM" id="SignalP"/>
    </source>
</evidence>
<proteinExistence type="predicted"/>
<reference evidence="2 3" key="1">
    <citation type="submission" date="2021-08" db="EMBL/GenBank/DDBJ databases">
        <title>Streptomyces sp. PTM05 isolated from lichen.</title>
        <authorList>
            <person name="Somphong A."/>
            <person name="Phongsopitanun W."/>
            <person name="Tanasupawat S."/>
        </authorList>
    </citation>
    <scope>NUCLEOTIDE SEQUENCE [LARGE SCALE GENOMIC DNA]</scope>
    <source>
        <strain evidence="2 3">Ptm05</strain>
    </source>
</reference>
<comment type="caution">
    <text evidence="2">The sequence shown here is derived from an EMBL/GenBank/DDBJ whole genome shotgun (WGS) entry which is preliminary data.</text>
</comment>
<organism evidence="2 3">
    <name type="scientific">Streptantibioticus parmotrematis</name>
    <dbReference type="NCBI Taxonomy" id="2873249"/>
    <lineage>
        <taxon>Bacteria</taxon>
        <taxon>Bacillati</taxon>
        <taxon>Actinomycetota</taxon>
        <taxon>Actinomycetes</taxon>
        <taxon>Kitasatosporales</taxon>
        <taxon>Streptomycetaceae</taxon>
        <taxon>Streptantibioticus</taxon>
    </lineage>
</organism>
<dbReference type="InterPro" id="IPR009003">
    <property type="entry name" value="Peptidase_S1_PA"/>
</dbReference>
<dbReference type="InterPro" id="IPR043504">
    <property type="entry name" value="Peptidase_S1_PA_chymotrypsin"/>
</dbReference>
<dbReference type="RefSeq" id="WP_222972848.1">
    <property type="nucleotide sequence ID" value="NZ_JAINVZ010000001.1"/>
</dbReference>
<accession>A0ABS7QJF1</accession>
<sequence>MRRSRSSRALPALSALLLGLSACLTQAPAADADAAGRLSGHDGASSTAVADDAYWTAQRMRAARPQDDALPASPAGSLPVPPSHPFPGLPQVGTFFWTDGQNQARSCGATVVRSPVRDLVISAGHCLIHAGAKEDLAFVPMYHDGLKPYGVFPVRTIYIDQRYYTLGSGKGARWDYSLSRLEPRADGREVQDVVGAFDLMAYPGYVHRSVRLIGYPGYSDTTGPEPLDCWSSTRRYTSTDPNAPGDFLEIGCAGYVDGTSGGPFLVREAHGFGVIGVIGGYHTGGDTPDISYSAYFTADLAQLYAHAVHGDPPAGPAAS</sequence>
<evidence type="ECO:0000313" key="2">
    <source>
        <dbReference type="EMBL" id="MBY8883301.1"/>
    </source>
</evidence>
<name>A0ABS7QJF1_9ACTN</name>
<keyword evidence="1" id="KW-0732">Signal</keyword>
<dbReference type="PROSITE" id="PS51257">
    <property type="entry name" value="PROKAR_LIPOPROTEIN"/>
    <property type="match status" value="1"/>
</dbReference>
<dbReference type="Gene3D" id="2.40.10.10">
    <property type="entry name" value="Trypsin-like serine proteases"/>
    <property type="match status" value="2"/>
</dbReference>
<feature type="signal peptide" evidence="1">
    <location>
        <begin position="1"/>
        <end position="29"/>
    </location>
</feature>
<dbReference type="EMBL" id="JAINVZ010000001">
    <property type="protein sequence ID" value="MBY8883301.1"/>
    <property type="molecule type" value="Genomic_DNA"/>
</dbReference>
<feature type="chain" id="PRO_5045993962" description="Peptidase S1 domain-containing protein" evidence="1">
    <location>
        <begin position="30"/>
        <end position="319"/>
    </location>
</feature>
<dbReference type="PROSITE" id="PS00134">
    <property type="entry name" value="TRYPSIN_HIS"/>
    <property type="match status" value="1"/>
</dbReference>
<dbReference type="SUPFAM" id="SSF50494">
    <property type="entry name" value="Trypsin-like serine proteases"/>
    <property type="match status" value="1"/>
</dbReference>
<keyword evidence="3" id="KW-1185">Reference proteome</keyword>
<evidence type="ECO:0000313" key="3">
    <source>
        <dbReference type="Proteomes" id="UP001198565"/>
    </source>
</evidence>
<evidence type="ECO:0008006" key="4">
    <source>
        <dbReference type="Google" id="ProtNLM"/>
    </source>
</evidence>
<dbReference type="Proteomes" id="UP001198565">
    <property type="component" value="Unassembled WGS sequence"/>
</dbReference>